<proteinExistence type="predicted"/>
<gene>
    <name evidence="1" type="ORF">SAMN04490194_4546</name>
</gene>
<evidence type="ECO:0000313" key="1">
    <source>
        <dbReference type="EMBL" id="SEE85761.1"/>
    </source>
</evidence>
<dbReference type="AlphaFoldDB" id="A0A1H5MAR3"/>
<name>A0A1H5MAR3_9PSED</name>
<evidence type="ECO:0000313" key="2">
    <source>
        <dbReference type="Proteomes" id="UP000198985"/>
    </source>
</evidence>
<organism evidence="1 2">
    <name type="scientific">Pseudomonas migulae</name>
    <dbReference type="NCBI Taxonomy" id="78543"/>
    <lineage>
        <taxon>Bacteria</taxon>
        <taxon>Pseudomonadati</taxon>
        <taxon>Pseudomonadota</taxon>
        <taxon>Gammaproteobacteria</taxon>
        <taxon>Pseudomonadales</taxon>
        <taxon>Pseudomonadaceae</taxon>
        <taxon>Pseudomonas</taxon>
    </lineage>
</organism>
<accession>A0A1H5MAR3</accession>
<protein>
    <submittedName>
        <fullName evidence="1">Uncharacterized protein</fullName>
    </submittedName>
</protein>
<reference evidence="1 2" key="1">
    <citation type="submission" date="2016-10" db="EMBL/GenBank/DDBJ databases">
        <authorList>
            <person name="de Groot N.N."/>
        </authorList>
    </citation>
    <scope>NUCLEOTIDE SEQUENCE [LARGE SCALE GENOMIC DNA]</scope>
    <source>
        <strain evidence="1 2">BS3662</strain>
    </source>
</reference>
<sequence>MSARIGWLAGRHRQQAGSYEVSVYPREQVGWQGAIASKPVPTRSACIRENRLVGRPPSPASRLLRGLRMSARTGWLAGRHRQQAGSYEVCVCRREQVGWQGAIASKPAPARSAYVGEDRLVGRPPSPASRRLQGQRIAARAGRLAGRHRQQAGSYKISVCRREQAGCQAAIASKPAPTRSAYVGENRPAVRPPSPASRLLRGLRMSARIGWLAGRHRQQAGAYKSRSAYTRFSPLIRPSVSSPAALDLDPPAPSGG</sequence>
<dbReference type="Proteomes" id="UP000198985">
    <property type="component" value="Unassembled WGS sequence"/>
</dbReference>
<dbReference type="EMBL" id="FNTY01000002">
    <property type="protein sequence ID" value="SEE85761.1"/>
    <property type="molecule type" value="Genomic_DNA"/>
</dbReference>